<feature type="transmembrane region" description="Helical" evidence="2">
    <location>
        <begin position="38"/>
        <end position="61"/>
    </location>
</feature>
<feature type="transmembrane region" description="Helical" evidence="2">
    <location>
        <begin position="199"/>
        <end position="221"/>
    </location>
</feature>
<feature type="transmembrane region" description="Helical" evidence="2">
    <location>
        <begin position="289"/>
        <end position="309"/>
    </location>
</feature>
<dbReference type="CDD" id="cd07341">
    <property type="entry name" value="M56_BlaR1_MecR1_like"/>
    <property type="match status" value="1"/>
</dbReference>
<protein>
    <recommendedName>
        <fullName evidence="3">Peptidase M56 domain-containing protein</fullName>
    </recommendedName>
</protein>
<dbReference type="AlphaFoldDB" id="A0A9D0Z589"/>
<reference evidence="4" key="2">
    <citation type="journal article" date="2021" name="PeerJ">
        <title>Extensive microbial diversity within the chicken gut microbiome revealed by metagenomics and culture.</title>
        <authorList>
            <person name="Gilroy R."/>
            <person name="Ravi A."/>
            <person name="Getino M."/>
            <person name="Pursley I."/>
            <person name="Horton D.L."/>
            <person name="Alikhan N.F."/>
            <person name="Baker D."/>
            <person name="Gharbi K."/>
            <person name="Hall N."/>
            <person name="Watson M."/>
            <person name="Adriaenssens E.M."/>
            <person name="Foster-Nyarko E."/>
            <person name="Jarju S."/>
            <person name="Secka A."/>
            <person name="Antonio M."/>
            <person name="Oren A."/>
            <person name="Chaudhuri R.R."/>
            <person name="La Ragione R."/>
            <person name="Hildebrand F."/>
            <person name="Pallen M.J."/>
        </authorList>
    </citation>
    <scope>NUCLEOTIDE SEQUENCE</scope>
    <source>
        <strain evidence="4">ChiSjej2B20-13462</strain>
    </source>
</reference>
<evidence type="ECO:0000313" key="4">
    <source>
        <dbReference type="EMBL" id="HIQ69372.1"/>
    </source>
</evidence>
<organism evidence="4 5">
    <name type="scientific">Candidatus Avoscillospira stercorigallinarum</name>
    <dbReference type="NCBI Taxonomy" id="2840708"/>
    <lineage>
        <taxon>Bacteria</taxon>
        <taxon>Bacillati</taxon>
        <taxon>Bacillota</taxon>
        <taxon>Clostridia</taxon>
        <taxon>Eubacteriales</taxon>
        <taxon>Oscillospiraceae</taxon>
        <taxon>Oscillospiraceae incertae sedis</taxon>
        <taxon>Candidatus Avoscillospira</taxon>
    </lineage>
</organism>
<feature type="domain" description="Peptidase M56" evidence="3">
    <location>
        <begin position="8"/>
        <end position="280"/>
    </location>
</feature>
<keyword evidence="2" id="KW-1133">Transmembrane helix</keyword>
<proteinExistence type="predicted"/>
<evidence type="ECO:0000313" key="5">
    <source>
        <dbReference type="Proteomes" id="UP000886874"/>
    </source>
</evidence>
<reference evidence="4" key="1">
    <citation type="submission" date="2020-10" db="EMBL/GenBank/DDBJ databases">
        <authorList>
            <person name="Gilroy R."/>
        </authorList>
    </citation>
    <scope>NUCLEOTIDE SEQUENCE</scope>
    <source>
        <strain evidence="4">ChiSjej2B20-13462</strain>
    </source>
</reference>
<dbReference type="InterPro" id="IPR052173">
    <property type="entry name" value="Beta-lactam_resp_regulator"/>
</dbReference>
<feature type="region of interest" description="Disordered" evidence="1">
    <location>
        <begin position="503"/>
        <end position="525"/>
    </location>
</feature>
<evidence type="ECO:0000256" key="2">
    <source>
        <dbReference type="SAM" id="Phobius"/>
    </source>
</evidence>
<dbReference type="PANTHER" id="PTHR34978:SF3">
    <property type="entry name" value="SLR0241 PROTEIN"/>
    <property type="match status" value="1"/>
</dbReference>
<dbReference type="EMBL" id="DVFN01000052">
    <property type="protein sequence ID" value="HIQ69372.1"/>
    <property type="molecule type" value="Genomic_DNA"/>
</dbReference>
<name>A0A9D0Z589_9FIRM</name>
<sequence>MSVLFLRVVNLAIAAGWLVLAVLVLRLLLKKAPKWTRLLLWAVVALRLLCPVSVETVWSLLPSAETVPLDIERAAAPAIASGVEAVDRVINPALQQSFAPDPAASANPLQIWIPVLSLLWLAGAAALLLYAALSYLRLRRRVATAVRLRDNIYQSEQIPAPFVLGLARPRIYVPFCLSDQDLEHVLAHERAHIARRDHWWKLLGFVLLSVYWFQPLLWLAYVLLGRDLELACDERVIQSLDREHRADYTQALVRCSVSRRTVSACPLAFGEVGVKARVKAVLHYKKPTVWVLMVAVLAAIAAAVCFLTAPKTARTFPLTGTNAADLDPAAIVARTAEIVGLEDGGSLYMGQDQFDQYFDAGFNWDADAAIRFFYNEGQQTLGSQLRLFREDGVSFVTEPTVWEAQPAVYLLYDYLKALQCLPQAEIREMAPADRYLVTFQHGGAPEDYDRVLTYTAGGPGELDGWYIHLRLEPLHAAEGAYTGTGDEVIHLFYGEQYAAVPEEEEVPAPSLGSETDPAEPEAELPYTLRIERSDVAIFDGPGYDYGYVATITEPGIYTIVAEQRDSEGSRWCQLKSGLGWIDLAAARESPETQPPVVLSLADPSQMGTGAYQEYVAEQSDHTTYLLFTAAETLREVSLSQVIFDGSRETLSPLCTVEELTPDRPFMAGVVFYGDLTTYVLSFTDEAGVRQQYAARLSGRNGAPVLSLYP</sequence>
<evidence type="ECO:0000256" key="1">
    <source>
        <dbReference type="SAM" id="MobiDB-lite"/>
    </source>
</evidence>
<keyword evidence="2" id="KW-0812">Transmembrane</keyword>
<dbReference type="Pfam" id="PF05569">
    <property type="entry name" value="Peptidase_M56"/>
    <property type="match status" value="1"/>
</dbReference>
<feature type="transmembrane region" description="Helical" evidence="2">
    <location>
        <begin position="6"/>
        <end position="29"/>
    </location>
</feature>
<dbReference type="InterPro" id="IPR008756">
    <property type="entry name" value="Peptidase_M56"/>
</dbReference>
<feature type="transmembrane region" description="Helical" evidence="2">
    <location>
        <begin position="111"/>
        <end position="133"/>
    </location>
</feature>
<dbReference type="PANTHER" id="PTHR34978">
    <property type="entry name" value="POSSIBLE SENSOR-TRANSDUCER PROTEIN BLAR"/>
    <property type="match status" value="1"/>
</dbReference>
<accession>A0A9D0Z589</accession>
<evidence type="ECO:0000259" key="3">
    <source>
        <dbReference type="Pfam" id="PF05569"/>
    </source>
</evidence>
<keyword evidence="2" id="KW-0472">Membrane</keyword>
<dbReference type="Proteomes" id="UP000886874">
    <property type="component" value="Unassembled WGS sequence"/>
</dbReference>
<comment type="caution">
    <text evidence="4">The sequence shown here is derived from an EMBL/GenBank/DDBJ whole genome shotgun (WGS) entry which is preliminary data.</text>
</comment>
<gene>
    <name evidence="4" type="ORF">IAA67_03460</name>
</gene>